<evidence type="ECO:0008006" key="5">
    <source>
        <dbReference type="Google" id="ProtNLM"/>
    </source>
</evidence>
<dbReference type="Proteomes" id="UP000182375">
    <property type="component" value="Unassembled WGS sequence"/>
</dbReference>
<proteinExistence type="predicted"/>
<sequence length="214" mass="22295">MKRVLVSALAGAALASMAACTSPGVPPRTSSPTTSRAASPRATTAGREEVTAAARRHLLVQLPAKDHPGRAPMSTAAVDRGAALFVWETGDRRFCFGSAAATGGAVMTSCASSPGSTAYSSRPTVVPLVVTVITDQHEVLGADREAVVKVTCDGSPLALRRLAPVLDGRRLLYAFDVPARTGGRVTVTVRRGHTTATEHMKLLWAGHGDRPSCR</sequence>
<organism evidence="3 4">
    <name type="scientific">Streptomyces misionensis</name>
    <dbReference type="NCBI Taxonomy" id="67331"/>
    <lineage>
        <taxon>Bacteria</taxon>
        <taxon>Bacillati</taxon>
        <taxon>Actinomycetota</taxon>
        <taxon>Actinomycetes</taxon>
        <taxon>Kitasatosporales</taxon>
        <taxon>Streptomycetaceae</taxon>
        <taxon>Streptomyces</taxon>
    </lineage>
</organism>
<evidence type="ECO:0000256" key="2">
    <source>
        <dbReference type="SAM" id="SignalP"/>
    </source>
</evidence>
<dbReference type="PROSITE" id="PS51257">
    <property type="entry name" value="PROKAR_LIPOPROTEIN"/>
    <property type="match status" value="1"/>
</dbReference>
<gene>
    <name evidence="3" type="ORF">SAMN04490357_7303</name>
</gene>
<feature type="signal peptide" evidence="2">
    <location>
        <begin position="1"/>
        <end position="18"/>
    </location>
</feature>
<feature type="chain" id="PRO_5039179529" description="Lipoprotein" evidence="2">
    <location>
        <begin position="19"/>
        <end position="214"/>
    </location>
</feature>
<evidence type="ECO:0000256" key="1">
    <source>
        <dbReference type="SAM" id="MobiDB-lite"/>
    </source>
</evidence>
<evidence type="ECO:0000313" key="4">
    <source>
        <dbReference type="Proteomes" id="UP000182375"/>
    </source>
</evidence>
<name>A0A1H5H0C2_9ACTN</name>
<dbReference type="STRING" id="67331.SAMN04490357_7303"/>
<reference evidence="3 4" key="1">
    <citation type="submission" date="2016-10" db="EMBL/GenBank/DDBJ databases">
        <authorList>
            <person name="de Groot N.N."/>
        </authorList>
    </citation>
    <scope>NUCLEOTIDE SEQUENCE [LARGE SCALE GENOMIC DNA]</scope>
    <source>
        <strain evidence="3 4">DSM 40306</strain>
    </source>
</reference>
<dbReference type="AlphaFoldDB" id="A0A1H5H0C2"/>
<keyword evidence="2" id="KW-0732">Signal</keyword>
<accession>A0A1H5H0C2</accession>
<feature type="compositionally biased region" description="Low complexity" evidence="1">
    <location>
        <begin position="20"/>
        <end position="45"/>
    </location>
</feature>
<dbReference type="EMBL" id="FNTD01000004">
    <property type="protein sequence ID" value="SEE21397.1"/>
    <property type="molecule type" value="Genomic_DNA"/>
</dbReference>
<protein>
    <recommendedName>
        <fullName evidence="5">Lipoprotein</fullName>
    </recommendedName>
</protein>
<evidence type="ECO:0000313" key="3">
    <source>
        <dbReference type="EMBL" id="SEE21397.1"/>
    </source>
</evidence>
<feature type="region of interest" description="Disordered" evidence="1">
    <location>
        <begin position="20"/>
        <end position="49"/>
    </location>
</feature>